<evidence type="ECO:0000313" key="14">
    <source>
        <dbReference type="EMBL" id="KAG9282067.1"/>
    </source>
</evidence>
<proteinExistence type="predicted"/>
<dbReference type="InterPro" id="IPR017884">
    <property type="entry name" value="SANT_dom"/>
</dbReference>
<evidence type="ECO:0000256" key="1">
    <source>
        <dbReference type="ARBA" id="ARBA00004123"/>
    </source>
</evidence>
<dbReference type="PROSITE" id="PS50157">
    <property type="entry name" value="ZINC_FINGER_C2H2_2"/>
    <property type="match status" value="1"/>
</dbReference>
<evidence type="ECO:0000256" key="4">
    <source>
        <dbReference type="ARBA" id="ARBA00022833"/>
    </source>
</evidence>
<dbReference type="GO" id="GO:0003714">
    <property type="term" value="F:transcription corepressor activity"/>
    <property type="evidence" value="ECO:0007669"/>
    <property type="project" value="TreeGrafter"/>
</dbReference>
<dbReference type="Gene3D" id="1.10.10.60">
    <property type="entry name" value="Homeodomain-like"/>
    <property type="match status" value="1"/>
</dbReference>
<evidence type="ECO:0000256" key="6">
    <source>
        <dbReference type="ARBA" id="ARBA00023125"/>
    </source>
</evidence>
<dbReference type="SUPFAM" id="SSF57667">
    <property type="entry name" value="beta-beta-alpha zinc fingers"/>
    <property type="match status" value="1"/>
</dbReference>
<keyword evidence="2" id="KW-0479">Metal-binding</keyword>
<evidence type="ECO:0000256" key="7">
    <source>
        <dbReference type="ARBA" id="ARBA00023163"/>
    </source>
</evidence>
<comment type="subcellular location">
    <subcellularLocation>
        <location evidence="1">Nucleus</location>
    </subcellularLocation>
</comment>
<feature type="domain" description="C2H2-type" evidence="11">
    <location>
        <begin position="80"/>
        <end position="107"/>
    </location>
</feature>
<evidence type="ECO:0000313" key="15">
    <source>
        <dbReference type="Proteomes" id="UP000752171"/>
    </source>
</evidence>
<dbReference type="PROSITE" id="PS00028">
    <property type="entry name" value="ZINC_FINGER_C2H2_1"/>
    <property type="match status" value="1"/>
</dbReference>
<evidence type="ECO:0000256" key="10">
    <source>
        <dbReference type="SAM" id="MobiDB-lite"/>
    </source>
</evidence>
<dbReference type="Gene3D" id="3.30.160.60">
    <property type="entry name" value="Classic Zinc Finger"/>
    <property type="match status" value="1"/>
</dbReference>
<feature type="domain" description="SANT" evidence="13">
    <location>
        <begin position="738"/>
        <end position="789"/>
    </location>
</feature>
<evidence type="ECO:0000256" key="2">
    <source>
        <dbReference type="ARBA" id="ARBA00022723"/>
    </source>
</evidence>
<evidence type="ECO:0000259" key="12">
    <source>
        <dbReference type="PROSITE" id="PS51156"/>
    </source>
</evidence>
<dbReference type="PANTHER" id="PTHR16089">
    <property type="entry name" value="REST COREPRESSOR COREST PROTEIN-RELATED"/>
    <property type="match status" value="1"/>
</dbReference>
<evidence type="ECO:0000259" key="13">
    <source>
        <dbReference type="PROSITE" id="PS51293"/>
    </source>
</evidence>
<evidence type="ECO:0000256" key="5">
    <source>
        <dbReference type="ARBA" id="ARBA00023015"/>
    </source>
</evidence>
<dbReference type="PANTHER" id="PTHR16089:SF23">
    <property type="entry name" value="ZINC FINGER PROTEIN 541"/>
    <property type="match status" value="1"/>
</dbReference>
<dbReference type="PROSITE" id="PS51293">
    <property type="entry name" value="SANT"/>
    <property type="match status" value="1"/>
</dbReference>
<dbReference type="OrthoDB" id="10258692at2759"/>
<name>A0A8T2MFC0_ASTMX</name>
<dbReference type="InterPro" id="IPR009057">
    <property type="entry name" value="Homeodomain-like_sf"/>
</dbReference>
<reference evidence="14 15" key="1">
    <citation type="submission" date="2021-07" db="EMBL/GenBank/DDBJ databases">
        <authorList>
            <person name="Imarazene B."/>
            <person name="Zahm M."/>
            <person name="Klopp C."/>
            <person name="Cabau C."/>
            <person name="Beille S."/>
            <person name="Jouanno E."/>
            <person name="Castinel A."/>
            <person name="Lluch J."/>
            <person name="Gil L."/>
            <person name="Kuchtly C."/>
            <person name="Lopez Roques C."/>
            <person name="Donnadieu C."/>
            <person name="Parrinello H."/>
            <person name="Journot L."/>
            <person name="Du K."/>
            <person name="Schartl M."/>
            <person name="Retaux S."/>
            <person name="Guiguen Y."/>
        </authorList>
    </citation>
    <scope>NUCLEOTIDE SEQUENCE [LARGE SCALE GENOMIC DNA]</scope>
    <source>
        <strain evidence="14">Pach_M1</strain>
        <tissue evidence="14">Testis</tissue>
    </source>
</reference>
<dbReference type="GO" id="GO:0000118">
    <property type="term" value="C:histone deacetylase complex"/>
    <property type="evidence" value="ECO:0007669"/>
    <property type="project" value="TreeGrafter"/>
</dbReference>
<accession>A0A8T2MFC0</accession>
<dbReference type="GO" id="GO:0008270">
    <property type="term" value="F:zinc ion binding"/>
    <property type="evidence" value="ECO:0007669"/>
    <property type="project" value="UniProtKB-KW"/>
</dbReference>
<evidence type="ECO:0000256" key="3">
    <source>
        <dbReference type="ARBA" id="ARBA00022771"/>
    </source>
</evidence>
<dbReference type="PROSITE" id="PS51156">
    <property type="entry name" value="ELM2"/>
    <property type="match status" value="1"/>
</dbReference>
<dbReference type="InterPro" id="IPR013087">
    <property type="entry name" value="Znf_C2H2_type"/>
</dbReference>
<dbReference type="Proteomes" id="UP000752171">
    <property type="component" value="Unassembled WGS sequence"/>
</dbReference>
<sequence length="858" mass="95981">MSEERACPELHPADQVMEVVDPSDESMPLLSVAENLTDDVIFINQLTPPLPSLEDHLWINDFVSANTEFVPAKVIKKTKRECSECRKVFRTTNALNKHLLNHQPDRPHLCKQRFERQDHLTAHLVTQKKWLAQGYKSGYHKVFWDHHSQKCSRANPTEPSPIPWEHACPPVTTEDPSPSNSYSSNTGFASIAGNLGLNCFPEVNLSQSKLPVIQKSWSLGAVDSNQWVTIDPNAPDYHKAKAVNLQGWEDELSFPVTNPQPLRGVLTVQPCEEENNIGMECSLRPLAASLKKSQPVSLKKSVQHLKPQNNHQLPFIGEAQACSKSDSQIGSVAPQSHQKTSHVPFPPPAKKCKKIKKTANVLKPPPPPAIRPKMKKTNPVRSSDHHTACLISPSQVAMASFSTQNTHSLTIKEEGVAAVRQEGKESGTRTLFEYLPDHHIQCWPSVPQTPTTFYAKMDDQQVENESRAAGQTQECQGFQMSPLVIPVSVPVLEKEAPFHKQSVHSGCMQTKKQQNIKDLSKRNHHPDLLRSLIIPNVAECGGQGCRAAGGYPSQLRSPTYLVDHLLKPGFLHPPYTPPPMLSPVRPGTGLYFNTLPQCQPCPLPPFSYTASLNGTDTLPLMTDGTIVSIEPKINEGPSFQAEIPPLRNQLLMLYEEHPAQLLWAPWGDLPTNPKTQQKVTEFLNMCCSSVLPGGGTNTELALYYLHEVQGDVLAALDLLLLRGDYRASSHPLSVYHFTGSDHWSVREIKLFRKALFKHNKDFQLIHNVLQTKSVAQCVEYYYAMKKLKKFKKPKKGVDKEQTAENSAEFHSTMEKRCETGFGIRSFNSVMETNESQYVENWDFTCQECGRFGNSHASF</sequence>
<keyword evidence="5" id="KW-0805">Transcription regulation</keyword>
<keyword evidence="8" id="KW-0539">Nucleus</keyword>
<dbReference type="FunFam" id="1.10.10.60:FF:000012">
    <property type="entry name" value="Metastasis-associated 1 family, member 3"/>
    <property type="match status" value="1"/>
</dbReference>
<dbReference type="InterPro" id="IPR001005">
    <property type="entry name" value="SANT/Myb"/>
</dbReference>
<dbReference type="AlphaFoldDB" id="A0A8T2MFC0"/>
<evidence type="ECO:0000259" key="11">
    <source>
        <dbReference type="PROSITE" id="PS50157"/>
    </source>
</evidence>
<keyword evidence="3 9" id="KW-0863">Zinc-finger</keyword>
<feature type="domain" description="ELM2" evidence="12">
    <location>
        <begin position="631"/>
        <end position="723"/>
    </location>
</feature>
<feature type="region of interest" description="Disordered" evidence="10">
    <location>
        <begin position="329"/>
        <end position="384"/>
    </location>
</feature>
<keyword evidence="7" id="KW-0804">Transcription</keyword>
<evidence type="ECO:0000256" key="8">
    <source>
        <dbReference type="ARBA" id="ARBA00023242"/>
    </source>
</evidence>
<keyword evidence="6" id="KW-0238">DNA-binding</keyword>
<dbReference type="EMBL" id="JAICCE010000001">
    <property type="protein sequence ID" value="KAG9282067.1"/>
    <property type="molecule type" value="Genomic_DNA"/>
</dbReference>
<dbReference type="Pfam" id="PF00249">
    <property type="entry name" value="Myb_DNA-binding"/>
    <property type="match status" value="1"/>
</dbReference>
<feature type="compositionally biased region" description="Polar residues" evidence="10">
    <location>
        <begin position="329"/>
        <end position="338"/>
    </location>
</feature>
<dbReference type="SUPFAM" id="SSF46689">
    <property type="entry name" value="Homeodomain-like"/>
    <property type="match status" value="1"/>
</dbReference>
<gene>
    <name evidence="14" type="primary">ZNF541</name>
    <name evidence="14" type="ORF">AMEX_G661</name>
</gene>
<dbReference type="InterPro" id="IPR000949">
    <property type="entry name" value="ELM2_dom"/>
</dbReference>
<organism evidence="14 15">
    <name type="scientific">Astyanax mexicanus</name>
    <name type="common">Blind cave fish</name>
    <name type="synonym">Astyanax fasciatus mexicanus</name>
    <dbReference type="NCBI Taxonomy" id="7994"/>
    <lineage>
        <taxon>Eukaryota</taxon>
        <taxon>Metazoa</taxon>
        <taxon>Chordata</taxon>
        <taxon>Craniata</taxon>
        <taxon>Vertebrata</taxon>
        <taxon>Euteleostomi</taxon>
        <taxon>Actinopterygii</taxon>
        <taxon>Neopterygii</taxon>
        <taxon>Teleostei</taxon>
        <taxon>Ostariophysi</taxon>
        <taxon>Characiformes</taxon>
        <taxon>Characoidei</taxon>
        <taxon>Acestrorhamphidae</taxon>
        <taxon>Acestrorhamphinae</taxon>
        <taxon>Astyanax</taxon>
    </lineage>
</organism>
<dbReference type="GO" id="GO:0003677">
    <property type="term" value="F:DNA binding"/>
    <property type="evidence" value="ECO:0007669"/>
    <property type="project" value="UniProtKB-KW"/>
</dbReference>
<evidence type="ECO:0000256" key="9">
    <source>
        <dbReference type="PROSITE-ProRule" id="PRU00042"/>
    </source>
</evidence>
<keyword evidence="4" id="KW-0862">Zinc</keyword>
<dbReference type="InterPro" id="IPR051066">
    <property type="entry name" value="Trans_reg/Corepressor"/>
</dbReference>
<protein>
    <submittedName>
        <fullName evidence="14">Zinc finger protein 541-like isoform X1</fullName>
    </submittedName>
</protein>
<dbReference type="GO" id="GO:0005667">
    <property type="term" value="C:transcription regulator complex"/>
    <property type="evidence" value="ECO:0007669"/>
    <property type="project" value="TreeGrafter"/>
</dbReference>
<dbReference type="GO" id="GO:0006357">
    <property type="term" value="P:regulation of transcription by RNA polymerase II"/>
    <property type="evidence" value="ECO:0007669"/>
    <property type="project" value="TreeGrafter"/>
</dbReference>
<comment type="caution">
    <text evidence="14">The sequence shown here is derived from an EMBL/GenBank/DDBJ whole genome shotgun (WGS) entry which is preliminary data.</text>
</comment>
<dbReference type="SMART" id="SM00717">
    <property type="entry name" value="SANT"/>
    <property type="match status" value="1"/>
</dbReference>
<dbReference type="SMART" id="SM01189">
    <property type="entry name" value="ELM2"/>
    <property type="match status" value="1"/>
</dbReference>
<dbReference type="Pfam" id="PF01448">
    <property type="entry name" value="ELM2"/>
    <property type="match status" value="1"/>
</dbReference>
<dbReference type="InterPro" id="IPR036236">
    <property type="entry name" value="Znf_C2H2_sf"/>
</dbReference>